<dbReference type="Pfam" id="PF01042">
    <property type="entry name" value="Ribonuc_L-PSP"/>
    <property type="match status" value="1"/>
</dbReference>
<gene>
    <name evidence="1" type="ORF">FHS81_001778</name>
</gene>
<comment type="caution">
    <text evidence="1">The sequence shown here is derived from an EMBL/GenBank/DDBJ whole genome shotgun (WGS) entry which is preliminary data.</text>
</comment>
<evidence type="ECO:0000313" key="2">
    <source>
        <dbReference type="Proteomes" id="UP000537592"/>
    </source>
</evidence>
<reference evidence="1 2" key="1">
    <citation type="submission" date="2020-08" db="EMBL/GenBank/DDBJ databases">
        <title>Genomic Encyclopedia of Type Strains, Phase IV (KMG-IV): sequencing the most valuable type-strain genomes for metagenomic binning, comparative biology and taxonomic classification.</title>
        <authorList>
            <person name="Goeker M."/>
        </authorList>
    </citation>
    <scope>NUCLEOTIDE SEQUENCE [LARGE SCALE GENOMIC DNA]</scope>
    <source>
        <strain evidence="1 2">DSM 28760</strain>
    </source>
</reference>
<dbReference type="EMBL" id="JACICC010000004">
    <property type="protein sequence ID" value="MBB3809690.1"/>
    <property type="molecule type" value="Genomic_DNA"/>
</dbReference>
<protein>
    <submittedName>
        <fullName evidence="1">Enamine deaminase RidA (YjgF/YER057c/UK114 family)</fullName>
    </submittedName>
</protein>
<dbReference type="PANTHER" id="PTHR47328:SF1">
    <property type="entry name" value="RUTC FAMILY PROTEIN YOAB"/>
    <property type="match status" value="1"/>
</dbReference>
<dbReference type="InterPro" id="IPR035709">
    <property type="entry name" value="YoaB-like"/>
</dbReference>
<dbReference type="RefSeq" id="WP_183752086.1">
    <property type="nucleotide sequence ID" value="NZ_JACICC010000004.1"/>
</dbReference>
<evidence type="ECO:0000313" key="1">
    <source>
        <dbReference type="EMBL" id="MBB3809690.1"/>
    </source>
</evidence>
<dbReference type="InterPro" id="IPR006175">
    <property type="entry name" value="YjgF/YER057c/UK114"/>
</dbReference>
<dbReference type="InterPro" id="IPR035959">
    <property type="entry name" value="RutC-like_sf"/>
</dbReference>
<dbReference type="Gene3D" id="3.30.1330.40">
    <property type="entry name" value="RutC-like"/>
    <property type="match status" value="1"/>
</dbReference>
<dbReference type="SUPFAM" id="SSF55298">
    <property type="entry name" value="YjgF-like"/>
    <property type="match status" value="1"/>
</dbReference>
<keyword evidence="2" id="KW-1185">Reference proteome</keyword>
<dbReference type="Proteomes" id="UP000537592">
    <property type="component" value="Unassembled WGS sequence"/>
</dbReference>
<name>A0A7W6EGW7_9HYPH</name>
<organism evidence="1 2">
    <name type="scientific">Pseudochelatococcus contaminans</name>
    <dbReference type="NCBI Taxonomy" id="1538103"/>
    <lineage>
        <taxon>Bacteria</taxon>
        <taxon>Pseudomonadati</taxon>
        <taxon>Pseudomonadota</taxon>
        <taxon>Alphaproteobacteria</taxon>
        <taxon>Hyphomicrobiales</taxon>
        <taxon>Chelatococcaceae</taxon>
        <taxon>Pseudochelatococcus</taxon>
    </lineage>
</organism>
<accession>A0A7W6EGW7</accession>
<dbReference type="AlphaFoldDB" id="A0A7W6EGW7"/>
<proteinExistence type="predicted"/>
<dbReference type="PANTHER" id="PTHR47328">
    <property type="match status" value="1"/>
</dbReference>
<sequence length="115" mass="12437">MSIQRLKSGPRMSQAVIHNGIVYLAGQVGTPGKDTETQTREVLASIDDLLGLAGTNRSRILQATVWLADMADFDVMNGVWEEWTGGKDTPARATGEVRLATPEYKVEIIVVAALP</sequence>
<dbReference type="CDD" id="cd06150">
    <property type="entry name" value="YjgF_YER057c_UK114_like_2"/>
    <property type="match status" value="1"/>
</dbReference>